<dbReference type="PANTHER" id="PTHR19288">
    <property type="entry name" value="4-NITROPHENYLPHOSPHATASE-RELATED"/>
    <property type="match status" value="1"/>
</dbReference>
<comment type="caution">
    <text evidence="1">The sequence shown here is derived from an EMBL/GenBank/DDBJ whole genome shotgun (WGS) entry which is preliminary data.</text>
</comment>
<dbReference type="InterPro" id="IPR006357">
    <property type="entry name" value="HAD-SF_hydro_IIA"/>
</dbReference>
<keyword evidence="1" id="KW-0378">Hydrolase</keyword>
<dbReference type="InterPro" id="IPR006356">
    <property type="entry name" value="HAD-SF_hydro_IIA_hyp3"/>
</dbReference>
<dbReference type="GO" id="GO:0005737">
    <property type="term" value="C:cytoplasm"/>
    <property type="evidence" value="ECO:0007669"/>
    <property type="project" value="TreeGrafter"/>
</dbReference>
<dbReference type="InterPro" id="IPR023214">
    <property type="entry name" value="HAD_sf"/>
</dbReference>
<evidence type="ECO:0000313" key="1">
    <source>
        <dbReference type="EMBL" id="PZP54669.1"/>
    </source>
</evidence>
<name>A0A2W5HLK4_9BACT</name>
<protein>
    <submittedName>
        <fullName evidence="1">TIGR01459 family HAD-type hydrolase</fullName>
    </submittedName>
</protein>
<evidence type="ECO:0000313" key="2">
    <source>
        <dbReference type="Proteomes" id="UP000249739"/>
    </source>
</evidence>
<sequence length="308" mass="34200">MANTKFCQGISDISDSYTGFIIDTWGVLHDGDAAYDTAVDCLKELRERKKFVLLLSNTEQRAEESAIYLKGLGIGPNLYDKIMTSGEMAWKGLTEQKDAGFEGLGKNCYLIGGARTEKFLASAGINIVKDPAEAGFLMIAGWDQLDPVTQNYDDALRECVRKRMKAICINPDSRALFGTGYTTGTGQIARRFQEFGGVVHFIGKPYKPIFHQCIKILHENGIYPGQTVMVGDTMSHDILGASLMNMDTCLIKNGTHGSFFKNVATPAEVNKKLNMLIAQFNQVKPTYLVDKLKWGRALPDRKHKKRKA</sequence>
<dbReference type="Pfam" id="PF13242">
    <property type="entry name" value="Hydrolase_like"/>
    <property type="match status" value="1"/>
</dbReference>
<dbReference type="EMBL" id="QFOT01000118">
    <property type="protein sequence ID" value="PZP54669.1"/>
    <property type="molecule type" value="Genomic_DNA"/>
</dbReference>
<accession>A0A2W5HLK4</accession>
<dbReference type="Gene3D" id="3.40.50.1000">
    <property type="entry name" value="HAD superfamily/HAD-like"/>
    <property type="match status" value="2"/>
</dbReference>
<dbReference type="GO" id="GO:0016791">
    <property type="term" value="F:phosphatase activity"/>
    <property type="evidence" value="ECO:0007669"/>
    <property type="project" value="TreeGrafter"/>
</dbReference>
<dbReference type="SUPFAM" id="SSF56784">
    <property type="entry name" value="HAD-like"/>
    <property type="match status" value="1"/>
</dbReference>
<dbReference type="Proteomes" id="UP000249739">
    <property type="component" value="Unassembled WGS sequence"/>
</dbReference>
<organism evidence="1 2">
    <name type="scientific">Micavibrio aeruginosavorus</name>
    <dbReference type="NCBI Taxonomy" id="349221"/>
    <lineage>
        <taxon>Bacteria</taxon>
        <taxon>Pseudomonadati</taxon>
        <taxon>Bdellovibrionota</taxon>
        <taxon>Bdellovibrionia</taxon>
        <taxon>Bdellovibrionales</taxon>
        <taxon>Pseudobdellovibrionaceae</taxon>
        <taxon>Micavibrio</taxon>
    </lineage>
</organism>
<dbReference type="PANTHER" id="PTHR19288:SF90">
    <property type="entry name" value="OS08G0542600 PROTEIN"/>
    <property type="match status" value="1"/>
</dbReference>
<dbReference type="NCBIfam" id="TIGR01459">
    <property type="entry name" value="HAD-SF-IIA-hyp4"/>
    <property type="match status" value="1"/>
</dbReference>
<dbReference type="InterPro" id="IPR036412">
    <property type="entry name" value="HAD-like_sf"/>
</dbReference>
<proteinExistence type="predicted"/>
<dbReference type="AlphaFoldDB" id="A0A2W5HLK4"/>
<dbReference type="Pfam" id="PF13344">
    <property type="entry name" value="Hydrolase_6"/>
    <property type="match status" value="1"/>
</dbReference>
<reference evidence="1 2" key="1">
    <citation type="submission" date="2017-08" db="EMBL/GenBank/DDBJ databases">
        <title>Infants hospitalized years apart are colonized by the same room-sourced microbial strains.</title>
        <authorList>
            <person name="Brooks B."/>
            <person name="Olm M.R."/>
            <person name="Firek B.A."/>
            <person name="Baker R."/>
            <person name="Thomas B.C."/>
            <person name="Morowitz M.J."/>
            <person name="Banfield J.F."/>
        </authorList>
    </citation>
    <scope>NUCLEOTIDE SEQUENCE [LARGE SCALE GENOMIC DNA]</scope>
    <source>
        <strain evidence="1">S2_006_000_R2_64</strain>
    </source>
</reference>
<gene>
    <name evidence="1" type="ORF">DI586_09205</name>
</gene>